<proteinExistence type="predicted"/>
<sequence length="38" mass="4349">MGVELLSSFTQRLKILEETYLGMMTISLTLKSDEEPML</sequence>
<name>B6YTJ8_THEON</name>
<keyword evidence="2" id="KW-1185">Reference proteome</keyword>
<protein>
    <submittedName>
        <fullName evidence="1">Uncharacterized protein</fullName>
    </submittedName>
</protein>
<accession>B6YTJ8</accession>
<dbReference type="EMBL" id="CP000855">
    <property type="protein sequence ID" value="ACJ15885.1"/>
    <property type="molecule type" value="Genomic_DNA"/>
</dbReference>
<evidence type="ECO:0000313" key="1">
    <source>
        <dbReference type="EMBL" id="ACJ15885.1"/>
    </source>
</evidence>
<dbReference type="Proteomes" id="UP000002727">
    <property type="component" value="Chromosome"/>
</dbReference>
<dbReference type="STRING" id="523850.TON_0400"/>
<dbReference type="HOGENOM" id="CLU_3323188_0_0_2"/>
<gene>
    <name evidence="1" type="ordered locus">TON_0400</name>
</gene>
<dbReference type="AlphaFoldDB" id="B6YTJ8"/>
<evidence type="ECO:0000313" key="2">
    <source>
        <dbReference type="Proteomes" id="UP000002727"/>
    </source>
</evidence>
<organism evidence="1 2">
    <name type="scientific">Thermococcus onnurineus (strain NA1)</name>
    <dbReference type="NCBI Taxonomy" id="523850"/>
    <lineage>
        <taxon>Archaea</taxon>
        <taxon>Methanobacteriati</taxon>
        <taxon>Methanobacteriota</taxon>
        <taxon>Thermococci</taxon>
        <taxon>Thermococcales</taxon>
        <taxon>Thermococcaceae</taxon>
        <taxon>Thermococcus</taxon>
    </lineage>
</organism>
<reference evidence="1 2" key="1">
    <citation type="journal article" date="2008" name="J. Bacteriol.">
        <title>The complete genome sequence of Thermococcus onnurineus NA1 reveals a mixed heterotrophic and carboxydotrophic metabolism.</title>
        <authorList>
            <person name="Lee H.S."/>
            <person name="Kang S.G."/>
            <person name="Bae S.S."/>
            <person name="Lim J.K."/>
            <person name="Cho Y."/>
            <person name="Kim Y.J."/>
            <person name="Jeon J.H."/>
            <person name="Cha S.S."/>
            <person name="Kwon K.K."/>
            <person name="Kim H.T."/>
            <person name="Park C.J."/>
            <person name="Lee H.W."/>
            <person name="Kim S.I."/>
            <person name="Chun J."/>
            <person name="Colwell R.R."/>
            <person name="Kim S.J."/>
            <person name="Lee J.H."/>
        </authorList>
    </citation>
    <scope>NUCLEOTIDE SEQUENCE [LARGE SCALE GENOMIC DNA]</scope>
    <source>
        <strain evidence="1 2">NA1</strain>
    </source>
</reference>
<dbReference type="KEGG" id="ton:TON_0400"/>